<evidence type="ECO:0000256" key="5">
    <source>
        <dbReference type="ARBA" id="ARBA00022989"/>
    </source>
</evidence>
<feature type="transmembrane region" description="Helical" evidence="7">
    <location>
        <begin position="231"/>
        <end position="252"/>
    </location>
</feature>
<comment type="catalytic activity">
    <reaction evidence="7">
        <text>L-cysteinyl-[prolipoprotein] + a 1,2-diacyl-sn-glycero-3-phospho-(1'-sn-glycerol) = an S-1,2-diacyl-sn-glyceryl-L-cysteinyl-[prolipoprotein] + sn-glycerol 1-phosphate + H(+)</text>
        <dbReference type="Rhea" id="RHEA:56712"/>
        <dbReference type="Rhea" id="RHEA-COMP:14679"/>
        <dbReference type="Rhea" id="RHEA-COMP:14680"/>
        <dbReference type="ChEBI" id="CHEBI:15378"/>
        <dbReference type="ChEBI" id="CHEBI:29950"/>
        <dbReference type="ChEBI" id="CHEBI:57685"/>
        <dbReference type="ChEBI" id="CHEBI:64716"/>
        <dbReference type="ChEBI" id="CHEBI:140658"/>
        <dbReference type="EC" id="2.5.1.145"/>
    </reaction>
</comment>
<gene>
    <name evidence="8" type="primary">lgt_2</name>
    <name evidence="7" type="synonym">lgt</name>
    <name evidence="8" type="ORF">SPSIL_021490</name>
</gene>
<dbReference type="PANTHER" id="PTHR30589:SF0">
    <property type="entry name" value="PHOSPHATIDYLGLYCEROL--PROLIPOPROTEIN DIACYLGLYCERYL TRANSFERASE"/>
    <property type="match status" value="1"/>
</dbReference>
<dbReference type="EC" id="2.5.1.145" evidence="7"/>
<comment type="caution">
    <text evidence="7">Lacks conserved residue(s) required for the propagation of feature annotation.</text>
</comment>
<organism evidence="8 9">
    <name type="scientific">Sporomusa silvacetica DSM 10669</name>
    <dbReference type="NCBI Taxonomy" id="1123289"/>
    <lineage>
        <taxon>Bacteria</taxon>
        <taxon>Bacillati</taxon>
        <taxon>Bacillota</taxon>
        <taxon>Negativicutes</taxon>
        <taxon>Selenomonadales</taxon>
        <taxon>Sporomusaceae</taxon>
        <taxon>Sporomusa</taxon>
    </lineage>
</organism>
<evidence type="ECO:0000256" key="2">
    <source>
        <dbReference type="ARBA" id="ARBA00022475"/>
    </source>
</evidence>
<feature type="transmembrane region" description="Helical" evidence="7">
    <location>
        <begin position="111"/>
        <end position="129"/>
    </location>
</feature>
<evidence type="ECO:0000256" key="4">
    <source>
        <dbReference type="ARBA" id="ARBA00022692"/>
    </source>
</evidence>
<feature type="transmembrane region" description="Helical" evidence="7">
    <location>
        <begin position="48"/>
        <end position="67"/>
    </location>
</feature>
<name>A0ABZ3IK31_9FIRM</name>
<sequence>MEKIAFSIGTIHFNWFGLILATAIIIAVAISWYYVHLRNENSDRLLELTLYSLPVGLVAARAYYVVVNWQLYAANPTEILQVQHGGLAIHGAIIGVILTIWVYCQVKKISFWRWADMLAPGLIFGQAIGQWGNFINQDVFGYPTDVAWGIYIDYIYRPLGYEQFDFFHPIFLYECLWDLFVFSILIIMTWLLTKHPSKSASGSVFLLYIILYSAGRFVIEGLRLDSEMFGAWRLAQLVSVIAILVAGVLILWRNYRLPSRIQLSLIGRRDGGSH</sequence>
<feature type="transmembrane region" description="Helical" evidence="7">
    <location>
        <begin position="170"/>
        <end position="193"/>
    </location>
</feature>
<evidence type="ECO:0000313" key="9">
    <source>
        <dbReference type="Proteomes" id="UP000216752"/>
    </source>
</evidence>
<keyword evidence="5 7" id="KW-1133">Transmembrane helix</keyword>
<dbReference type="EMBL" id="CP155573">
    <property type="protein sequence ID" value="XFO66001.1"/>
    <property type="molecule type" value="Genomic_DNA"/>
</dbReference>
<dbReference type="HAMAP" id="MF_01147">
    <property type="entry name" value="Lgt"/>
    <property type="match status" value="1"/>
</dbReference>
<evidence type="ECO:0000256" key="6">
    <source>
        <dbReference type="ARBA" id="ARBA00023136"/>
    </source>
</evidence>
<dbReference type="GO" id="GO:0008961">
    <property type="term" value="F:phosphatidylglycerol-prolipoprotein diacylglyceryl transferase activity"/>
    <property type="evidence" value="ECO:0007669"/>
    <property type="project" value="UniProtKB-EC"/>
</dbReference>
<evidence type="ECO:0000256" key="7">
    <source>
        <dbReference type="HAMAP-Rule" id="MF_01147"/>
    </source>
</evidence>
<evidence type="ECO:0000256" key="3">
    <source>
        <dbReference type="ARBA" id="ARBA00022679"/>
    </source>
</evidence>
<keyword evidence="2 7" id="KW-1003">Cell membrane</keyword>
<keyword evidence="4 7" id="KW-0812">Transmembrane</keyword>
<dbReference type="PANTHER" id="PTHR30589">
    <property type="entry name" value="PROLIPOPROTEIN DIACYLGLYCERYL TRANSFERASE"/>
    <property type="match status" value="1"/>
</dbReference>
<feature type="transmembrane region" description="Helical" evidence="7">
    <location>
        <begin position="87"/>
        <end position="104"/>
    </location>
</feature>
<dbReference type="Pfam" id="PF01790">
    <property type="entry name" value="LGT"/>
    <property type="match status" value="1"/>
</dbReference>
<comment type="subcellular location">
    <subcellularLocation>
        <location evidence="7">Cell membrane</location>
        <topology evidence="7">Multi-pass membrane protein</topology>
    </subcellularLocation>
</comment>
<keyword evidence="9" id="KW-1185">Reference proteome</keyword>
<keyword evidence="6 7" id="KW-0472">Membrane</keyword>
<evidence type="ECO:0000313" key="8">
    <source>
        <dbReference type="EMBL" id="XFO66001.1"/>
    </source>
</evidence>
<accession>A0ABZ3IK31</accession>
<feature type="transmembrane region" description="Helical" evidence="7">
    <location>
        <begin position="200"/>
        <end position="219"/>
    </location>
</feature>
<reference evidence="8" key="1">
    <citation type="submission" date="2024-05" db="EMBL/GenBank/DDBJ databases">
        <title>Isolation and characterization of Sporomusa carbonis sp. nov., a carboxydotrophic hydrogenogen in the genus of Sporomusa isolated from a charcoal burning pile.</title>
        <authorList>
            <person name="Boeer T."/>
            <person name="Rosenbaum F."/>
            <person name="Eysell L."/>
            <person name="Mueller V."/>
            <person name="Daniel R."/>
            <person name="Poehlein A."/>
        </authorList>
    </citation>
    <scope>NUCLEOTIDE SEQUENCE [LARGE SCALE GENOMIC DNA]</scope>
    <source>
        <strain evidence="8">DSM 10669</strain>
    </source>
</reference>
<comment type="function">
    <text evidence="7">Catalyzes the transfer of the diacylglyceryl group from phosphatidylglycerol to the sulfhydryl group of the N-terminal cysteine of a prolipoprotein, the first step in the formation of mature lipoproteins.</text>
</comment>
<proteinExistence type="inferred from homology"/>
<comment type="pathway">
    <text evidence="7">Protein modification; lipoprotein biosynthesis (diacylglyceryl transfer).</text>
</comment>
<keyword evidence="3 7" id="KW-0808">Transferase</keyword>
<protein>
    <recommendedName>
        <fullName evidence="7">Phosphatidylglycerol--prolipoprotein diacylglyceryl transferase</fullName>
        <ecNumber evidence="7">2.5.1.145</ecNumber>
    </recommendedName>
</protein>
<dbReference type="NCBIfam" id="TIGR00544">
    <property type="entry name" value="lgt"/>
    <property type="match status" value="1"/>
</dbReference>
<dbReference type="InterPro" id="IPR001640">
    <property type="entry name" value="Lgt"/>
</dbReference>
<dbReference type="RefSeq" id="WP_169717839.1">
    <property type="nucleotide sequence ID" value="NZ_CP155573.1"/>
</dbReference>
<dbReference type="Proteomes" id="UP000216752">
    <property type="component" value="Chromosome"/>
</dbReference>
<evidence type="ECO:0000256" key="1">
    <source>
        <dbReference type="ARBA" id="ARBA00007150"/>
    </source>
</evidence>
<comment type="similarity">
    <text evidence="1 7">Belongs to the Lgt family.</text>
</comment>
<feature type="transmembrane region" description="Helical" evidence="7">
    <location>
        <begin position="15"/>
        <end position="36"/>
    </location>
</feature>